<comment type="caution">
    <text evidence="1">The sequence shown here is derived from an EMBL/GenBank/DDBJ whole genome shotgun (WGS) entry which is preliminary data.</text>
</comment>
<protein>
    <submittedName>
        <fullName evidence="1">Uncharacterized protein</fullName>
    </submittedName>
</protein>
<evidence type="ECO:0000313" key="2">
    <source>
        <dbReference type="Proteomes" id="UP000054843"/>
    </source>
</evidence>
<dbReference type="EMBL" id="JYDO01002425">
    <property type="protein sequence ID" value="KRZ63539.1"/>
    <property type="molecule type" value="Genomic_DNA"/>
</dbReference>
<keyword evidence="2" id="KW-1185">Reference proteome</keyword>
<reference evidence="1 2" key="1">
    <citation type="submission" date="2015-01" db="EMBL/GenBank/DDBJ databases">
        <title>Evolution of Trichinella species and genotypes.</title>
        <authorList>
            <person name="Korhonen P.K."/>
            <person name="Edoardo P."/>
            <person name="Giuseppe L.R."/>
            <person name="Gasser R.B."/>
        </authorList>
    </citation>
    <scope>NUCLEOTIDE SEQUENCE [LARGE SCALE GENOMIC DNA]</scope>
    <source>
        <strain evidence="1">ISS1980</strain>
    </source>
</reference>
<name>A0A0V1LVI8_9BILA</name>
<organism evidence="1 2">
    <name type="scientific">Trichinella papuae</name>
    <dbReference type="NCBI Taxonomy" id="268474"/>
    <lineage>
        <taxon>Eukaryota</taxon>
        <taxon>Metazoa</taxon>
        <taxon>Ecdysozoa</taxon>
        <taxon>Nematoda</taxon>
        <taxon>Enoplea</taxon>
        <taxon>Dorylaimia</taxon>
        <taxon>Trichinellida</taxon>
        <taxon>Trichinellidae</taxon>
        <taxon>Trichinella</taxon>
    </lineage>
</organism>
<gene>
    <name evidence="1" type="ORF">T10_1560</name>
</gene>
<evidence type="ECO:0000313" key="1">
    <source>
        <dbReference type="EMBL" id="KRZ63539.1"/>
    </source>
</evidence>
<dbReference type="Proteomes" id="UP000054843">
    <property type="component" value="Unassembled WGS sequence"/>
</dbReference>
<proteinExistence type="predicted"/>
<accession>A0A0V1LVI8</accession>
<dbReference type="AlphaFoldDB" id="A0A0V1LVI8"/>
<sequence length="35" mass="3825">MWKLAGSASSCMRHRDSNVIACCLCLVVHEAPGFM</sequence>